<name>A0A2K8L602_9PROT</name>
<reference evidence="1 2" key="1">
    <citation type="submission" date="2016-12" db="EMBL/GenBank/DDBJ databases">
        <title>Isolation and genomic insights into novel planktonic Zetaproteobacteria from stratified waters of the Chesapeake Bay.</title>
        <authorList>
            <person name="McAllister S.M."/>
            <person name="Kato S."/>
            <person name="Chan C.S."/>
            <person name="Chiu B.K."/>
            <person name="Field E.K."/>
        </authorList>
    </citation>
    <scope>NUCLEOTIDE SEQUENCE [LARGE SCALE GENOMIC DNA]</scope>
    <source>
        <strain evidence="1 2">CP-8</strain>
    </source>
</reference>
<accession>A0A2K8L602</accession>
<evidence type="ECO:0000313" key="1">
    <source>
        <dbReference type="EMBL" id="ATX82717.1"/>
    </source>
</evidence>
<proteinExistence type="predicted"/>
<dbReference type="RefSeq" id="WP_100266031.1">
    <property type="nucleotide sequence ID" value="NZ_CP018800.1"/>
</dbReference>
<evidence type="ECO:0000313" key="2">
    <source>
        <dbReference type="Proteomes" id="UP000231637"/>
    </source>
</evidence>
<protein>
    <submittedName>
        <fullName evidence="1">Uncharacterized protein</fullName>
    </submittedName>
</protein>
<gene>
    <name evidence="1" type="ORF">Ga0123462_1875</name>
</gene>
<sequence length="86" mass="9267">MARLLFLLFVLVLGTALSFAYWQIVTASVASRGGAGDVGGFKPAATSTSYMSRRIQAESMQRVDGNAANEVVMAGFRRGDEINTKY</sequence>
<dbReference type="EMBL" id="CP018800">
    <property type="protein sequence ID" value="ATX82717.1"/>
    <property type="molecule type" value="Genomic_DNA"/>
</dbReference>
<dbReference type="KEGG" id="mfn:Ga0123462_1875"/>
<organism evidence="1 2">
    <name type="scientific">Mariprofundus ferrinatatus</name>
    <dbReference type="NCBI Taxonomy" id="1921087"/>
    <lineage>
        <taxon>Bacteria</taxon>
        <taxon>Pseudomonadati</taxon>
        <taxon>Pseudomonadota</taxon>
        <taxon>Candidatius Mariprofundia</taxon>
        <taxon>Mariprofundales</taxon>
        <taxon>Mariprofundaceae</taxon>
        <taxon>Mariprofundus</taxon>
    </lineage>
</organism>
<keyword evidence="2" id="KW-1185">Reference proteome</keyword>
<dbReference type="Proteomes" id="UP000231637">
    <property type="component" value="Chromosome"/>
</dbReference>
<dbReference type="AlphaFoldDB" id="A0A2K8L602"/>